<accession>A0AAV8ZUP7</accession>
<name>A0AAV8ZUP7_9CUCU</name>
<dbReference type="Proteomes" id="UP001162156">
    <property type="component" value="Unassembled WGS sequence"/>
</dbReference>
<organism evidence="1 2">
    <name type="scientific">Rhamnusium bicolor</name>
    <dbReference type="NCBI Taxonomy" id="1586634"/>
    <lineage>
        <taxon>Eukaryota</taxon>
        <taxon>Metazoa</taxon>
        <taxon>Ecdysozoa</taxon>
        <taxon>Arthropoda</taxon>
        <taxon>Hexapoda</taxon>
        <taxon>Insecta</taxon>
        <taxon>Pterygota</taxon>
        <taxon>Neoptera</taxon>
        <taxon>Endopterygota</taxon>
        <taxon>Coleoptera</taxon>
        <taxon>Polyphaga</taxon>
        <taxon>Cucujiformia</taxon>
        <taxon>Chrysomeloidea</taxon>
        <taxon>Cerambycidae</taxon>
        <taxon>Lepturinae</taxon>
        <taxon>Rhagiini</taxon>
        <taxon>Rhamnusium</taxon>
    </lineage>
</organism>
<proteinExistence type="predicted"/>
<keyword evidence="2" id="KW-1185">Reference proteome</keyword>
<dbReference type="EMBL" id="JANEYF010000342">
    <property type="protein sequence ID" value="KAJ8970515.1"/>
    <property type="molecule type" value="Genomic_DNA"/>
</dbReference>
<comment type="caution">
    <text evidence="1">The sequence shown here is derived from an EMBL/GenBank/DDBJ whole genome shotgun (WGS) entry which is preliminary data.</text>
</comment>
<sequence>MIVKMSVVAKGIEIVAPVLQEEVKCISLETKRRRPRRWWTREWIKRRAKFDVCHNLLKEVKFADSQTYKNYLRLSPEKFSELLVLVAAFIKKQDTCFREALSSEIKL</sequence>
<reference evidence="1" key="1">
    <citation type="journal article" date="2023" name="Insect Mol. Biol.">
        <title>Genome sequencing provides insights into the evolution of gene families encoding plant cell wall-degrading enzymes in longhorned beetles.</title>
        <authorList>
            <person name="Shin N.R."/>
            <person name="Okamura Y."/>
            <person name="Kirsch R."/>
            <person name="Pauchet Y."/>
        </authorList>
    </citation>
    <scope>NUCLEOTIDE SEQUENCE</scope>
    <source>
        <strain evidence="1">RBIC_L_NR</strain>
    </source>
</reference>
<protein>
    <submittedName>
        <fullName evidence="1">Uncharacterized protein</fullName>
    </submittedName>
</protein>
<dbReference type="AlphaFoldDB" id="A0AAV8ZUP7"/>
<gene>
    <name evidence="1" type="ORF">NQ314_001191</name>
</gene>
<evidence type="ECO:0000313" key="1">
    <source>
        <dbReference type="EMBL" id="KAJ8970515.1"/>
    </source>
</evidence>
<evidence type="ECO:0000313" key="2">
    <source>
        <dbReference type="Proteomes" id="UP001162156"/>
    </source>
</evidence>